<dbReference type="Gene3D" id="1.20.1420.30">
    <property type="entry name" value="NCX, central ion-binding region"/>
    <property type="match status" value="2"/>
</dbReference>
<dbReference type="NCBIfam" id="TIGR00367">
    <property type="entry name" value="calcium/sodium antiporter"/>
    <property type="match status" value="1"/>
</dbReference>
<feature type="transmembrane region" description="Helical" evidence="5">
    <location>
        <begin position="133"/>
        <end position="154"/>
    </location>
</feature>
<evidence type="ECO:0000256" key="4">
    <source>
        <dbReference type="ARBA" id="ARBA00023136"/>
    </source>
</evidence>
<keyword evidence="2 5" id="KW-0812">Transmembrane</keyword>
<feature type="transmembrane region" description="Helical" evidence="5">
    <location>
        <begin position="215"/>
        <end position="237"/>
    </location>
</feature>
<dbReference type="Pfam" id="PF01699">
    <property type="entry name" value="Na_Ca_ex"/>
    <property type="match status" value="2"/>
</dbReference>
<dbReference type="GO" id="GO:0005262">
    <property type="term" value="F:calcium channel activity"/>
    <property type="evidence" value="ECO:0007669"/>
    <property type="project" value="TreeGrafter"/>
</dbReference>
<evidence type="ECO:0000313" key="8">
    <source>
        <dbReference type="Proteomes" id="UP000077096"/>
    </source>
</evidence>
<evidence type="ECO:0000313" key="7">
    <source>
        <dbReference type="EMBL" id="ANE42276.1"/>
    </source>
</evidence>
<evidence type="ECO:0000256" key="1">
    <source>
        <dbReference type="ARBA" id="ARBA00004141"/>
    </source>
</evidence>
<name>A0A172T5P9_FERPE</name>
<feature type="domain" description="Sodium/calcium exchanger membrane region" evidence="6">
    <location>
        <begin position="180"/>
        <end position="319"/>
    </location>
</feature>
<feature type="transmembrane region" description="Helical" evidence="5">
    <location>
        <begin position="73"/>
        <end position="97"/>
    </location>
</feature>
<feature type="transmembrane region" description="Helical" evidence="5">
    <location>
        <begin position="44"/>
        <end position="67"/>
    </location>
</feature>
<organism evidence="7 8">
    <name type="scientific">Fervidobacterium pennivorans</name>
    <dbReference type="NCBI Taxonomy" id="93466"/>
    <lineage>
        <taxon>Bacteria</taxon>
        <taxon>Thermotogati</taxon>
        <taxon>Thermotogota</taxon>
        <taxon>Thermotogae</taxon>
        <taxon>Thermotogales</taxon>
        <taxon>Fervidobacteriaceae</taxon>
        <taxon>Fervidobacterium</taxon>
    </lineage>
</organism>
<dbReference type="PATRIC" id="fig|93466.3.peg.1113"/>
<dbReference type="InterPro" id="IPR044880">
    <property type="entry name" value="NCX_ion-bd_dom_sf"/>
</dbReference>
<dbReference type="AlphaFoldDB" id="A0A172T5P9"/>
<dbReference type="GO" id="GO:0006874">
    <property type="term" value="P:intracellular calcium ion homeostasis"/>
    <property type="evidence" value="ECO:0007669"/>
    <property type="project" value="TreeGrafter"/>
</dbReference>
<evidence type="ECO:0000259" key="6">
    <source>
        <dbReference type="Pfam" id="PF01699"/>
    </source>
</evidence>
<dbReference type="GO" id="GO:0008273">
    <property type="term" value="F:calcium, potassium:sodium antiporter activity"/>
    <property type="evidence" value="ECO:0007669"/>
    <property type="project" value="TreeGrafter"/>
</dbReference>
<comment type="subcellular location">
    <subcellularLocation>
        <location evidence="1">Membrane</location>
        <topology evidence="1">Multi-pass membrane protein</topology>
    </subcellularLocation>
</comment>
<keyword evidence="3 5" id="KW-1133">Transmembrane helix</keyword>
<dbReference type="GO" id="GO:0005886">
    <property type="term" value="C:plasma membrane"/>
    <property type="evidence" value="ECO:0007669"/>
    <property type="project" value="TreeGrafter"/>
</dbReference>
<evidence type="ECO:0000256" key="3">
    <source>
        <dbReference type="ARBA" id="ARBA00022989"/>
    </source>
</evidence>
<gene>
    <name evidence="7" type="ORF">JM64_05225</name>
</gene>
<dbReference type="EMBL" id="CP011393">
    <property type="protein sequence ID" value="ANE42276.1"/>
    <property type="molecule type" value="Genomic_DNA"/>
</dbReference>
<dbReference type="Proteomes" id="UP000077096">
    <property type="component" value="Chromosome"/>
</dbReference>
<dbReference type="InterPro" id="IPR004481">
    <property type="entry name" value="K/Na/Ca-exchanger"/>
</dbReference>
<dbReference type="PANTHER" id="PTHR10846">
    <property type="entry name" value="SODIUM/POTASSIUM/CALCIUM EXCHANGER"/>
    <property type="match status" value="1"/>
</dbReference>
<dbReference type="InterPro" id="IPR004837">
    <property type="entry name" value="NaCa_Exmemb"/>
</dbReference>
<feature type="transmembrane region" description="Helical" evidence="5">
    <location>
        <begin position="244"/>
        <end position="264"/>
    </location>
</feature>
<feature type="transmembrane region" description="Helical" evidence="5">
    <location>
        <begin position="175"/>
        <end position="195"/>
    </location>
</feature>
<dbReference type="PANTHER" id="PTHR10846:SF8">
    <property type="entry name" value="INNER MEMBRANE PROTEIN YRBG"/>
    <property type="match status" value="1"/>
</dbReference>
<feature type="transmembrane region" description="Helical" evidence="5">
    <location>
        <begin position="6"/>
        <end position="24"/>
    </location>
</feature>
<evidence type="ECO:0000256" key="2">
    <source>
        <dbReference type="ARBA" id="ARBA00022692"/>
    </source>
</evidence>
<sequence length="322" mass="34354">MEVAFVFLNFSLLILGLVFVSIGADKVVEGASAIAKKLRVSDLVIGLTIVAFGTSAPELVVNIVSSIKKNSDIALGNIIGSNIFNILVVAGLSAMLRPISVKHSTLKKEIPLSFLAALSVLALGNKGNNLPSIITRGDGIVLLSFFTIFVAYIFEMAKKDREMFEEMEMERLKNISTWLAVIYVIGGLVGLVIGGRWIVNSASQIARALGVSDKMIGLTIVAAGTSIPELATSLVAAAKGNSEIALGNVIGSNIFNIFFILGISAVLNPLYYQTALNVDIALLLIITVFLILFSRDLKINKIEGALMVATYVGYTAYLIIRG</sequence>
<accession>A0A172T5P9</accession>
<feature type="transmembrane region" description="Helical" evidence="5">
    <location>
        <begin position="304"/>
        <end position="320"/>
    </location>
</feature>
<proteinExistence type="predicted"/>
<keyword evidence="4 5" id="KW-0472">Membrane</keyword>
<feature type="domain" description="Sodium/calcium exchanger membrane region" evidence="6">
    <location>
        <begin position="10"/>
        <end position="154"/>
    </location>
</feature>
<evidence type="ECO:0000256" key="5">
    <source>
        <dbReference type="SAM" id="Phobius"/>
    </source>
</evidence>
<reference evidence="7 8" key="1">
    <citation type="submission" date="2014-08" db="EMBL/GenBank/DDBJ databases">
        <title>Fervidobacterium pennivorans DYC genome.</title>
        <authorList>
            <person name="Wushke S."/>
        </authorList>
    </citation>
    <scope>NUCLEOTIDE SEQUENCE [LARGE SCALE GENOMIC DNA]</scope>
    <source>
        <strain evidence="7 8">DYC</strain>
    </source>
</reference>
<protein>
    <submittedName>
        <fullName evidence="7">Sodium:proton exchanger</fullName>
    </submittedName>
</protein>
<feature type="transmembrane region" description="Helical" evidence="5">
    <location>
        <begin position="270"/>
        <end position="292"/>
    </location>
</feature>
<dbReference type="KEGG" id="fng:JM64_05225"/>